<evidence type="ECO:0000313" key="4">
    <source>
        <dbReference type="Proteomes" id="UP000597507"/>
    </source>
</evidence>
<comment type="caution">
    <text evidence="3">The sequence shown here is derived from an EMBL/GenBank/DDBJ whole genome shotgun (WGS) entry which is preliminary data.</text>
</comment>
<dbReference type="Pfam" id="PF08327">
    <property type="entry name" value="AHSA1"/>
    <property type="match status" value="2"/>
</dbReference>
<comment type="similarity">
    <text evidence="1">Belongs to the AHA1 family.</text>
</comment>
<evidence type="ECO:0000259" key="2">
    <source>
        <dbReference type="Pfam" id="PF08327"/>
    </source>
</evidence>
<proteinExistence type="inferred from homology"/>
<dbReference type="Gene3D" id="3.30.530.20">
    <property type="match status" value="2"/>
</dbReference>
<protein>
    <recommendedName>
        <fullName evidence="2">Activator of Hsp90 ATPase homologue 1/2-like C-terminal domain-containing protein</fullName>
    </recommendedName>
</protein>
<dbReference type="EMBL" id="BMKS01000001">
    <property type="protein sequence ID" value="GGG16000.1"/>
    <property type="molecule type" value="Genomic_DNA"/>
</dbReference>
<accession>A0A8J2Z796</accession>
<organism evidence="3 4">
    <name type="scientific">Caldovatus sediminis</name>
    <dbReference type="NCBI Taxonomy" id="2041189"/>
    <lineage>
        <taxon>Bacteria</taxon>
        <taxon>Pseudomonadati</taxon>
        <taxon>Pseudomonadota</taxon>
        <taxon>Alphaproteobacteria</taxon>
        <taxon>Acetobacterales</taxon>
        <taxon>Roseomonadaceae</taxon>
        <taxon>Caldovatus</taxon>
    </lineage>
</organism>
<dbReference type="PANTHER" id="PTHR36929">
    <property type="entry name" value="ATTACHMENT SUBUNIT, PUTATIVE-RELATED"/>
    <property type="match status" value="1"/>
</dbReference>
<dbReference type="RefSeq" id="WP_229677713.1">
    <property type="nucleotide sequence ID" value="NZ_BMKS01000001.1"/>
</dbReference>
<dbReference type="InterPro" id="IPR013538">
    <property type="entry name" value="ASHA1/2-like_C"/>
</dbReference>
<dbReference type="AlphaFoldDB" id="A0A8J2Z796"/>
<name>A0A8J2Z796_9PROT</name>
<keyword evidence="4" id="KW-1185">Reference proteome</keyword>
<feature type="domain" description="Activator of Hsp90 ATPase homologue 1/2-like C-terminal" evidence="2">
    <location>
        <begin position="25"/>
        <end position="160"/>
    </location>
</feature>
<dbReference type="CDD" id="cd07814">
    <property type="entry name" value="SRPBCC_CalC_Aha1-like"/>
    <property type="match status" value="2"/>
</dbReference>
<gene>
    <name evidence="3" type="ORF">GCM10010964_00410</name>
</gene>
<dbReference type="PANTHER" id="PTHR36929:SF5">
    <property type="entry name" value="BLR6751 PROTEIN"/>
    <property type="match status" value="1"/>
</dbReference>
<reference evidence="3 4" key="1">
    <citation type="journal article" date="2014" name="Int. J. Syst. Evol. Microbiol.">
        <title>Complete genome sequence of Corynebacterium casei LMG S-19264T (=DSM 44701T), isolated from a smear-ripened cheese.</title>
        <authorList>
            <consortium name="US DOE Joint Genome Institute (JGI-PGF)"/>
            <person name="Walter F."/>
            <person name="Albersmeier A."/>
            <person name="Kalinowski J."/>
            <person name="Ruckert C."/>
        </authorList>
    </citation>
    <scope>NUCLEOTIDE SEQUENCE [LARGE SCALE GENOMIC DNA]</scope>
    <source>
        <strain evidence="3 4">CGMCC 1.16330</strain>
    </source>
</reference>
<dbReference type="Proteomes" id="UP000597507">
    <property type="component" value="Unassembled WGS sequence"/>
</dbReference>
<sequence>MTTANPASAGSGAIDRDLVLTREFDAPREVVFRAWTDSVRLAQWWGPHGFSNPVCELDPRPAGAIRIHMRGPDGSTHPHRGLVREILEPERLVLTMALEDEAGRTILEVLTRVTLAEAKGGGRTRLTLQASVIRAAPGAEPYLRGMAQGWNESLQRLATTAATGRAAEEPSLVLVRRFRASPALVYRAWTRPEMLAQWWGPHHTRVERAELDPRVGGRFRVVLVEAGSGQRHEVSGTYAEVEPERRLVFSWAWASTPERVSRVTVTFRPVVDGTEITLLHDRFADADTATRHRRGWTESLERLAARVAVGDA</sequence>
<evidence type="ECO:0000313" key="3">
    <source>
        <dbReference type="EMBL" id="GGG16000.1"/>
    </source>
</evidence>
<dbReference type="InterPro" id="IPR023393">
    <property type="entry name" value="START-like_dom_sf"/>
</dbReference>
<evidence type="ECO:0000256" key="1">
    <source>
        <dbReference type="ARBA" id="ARBA00006817"/>
    </source>
</evidence>
<dbReference type="SUPFAM" id="SSF55961">
    <property type="entry name" value="Bet v1-like"/>
    <property type="match status" value="2"/>
</dbReference>
<feature type="domain" description="Activator of Hsp90 ATPase homologue 1/2-like C-terminal" evidence="2">
    <location>
        <begin position="180"/>
        <end position="307"/>
    </location>
</feature>